<keyword evidence="2" id="KW-1185">Reference proteome</keyword>
<dbReference type="EMBL" id="JBGMEL010000002">
    <property type="protein sequence ID" value="MFA0789459.1"/>
    <property type="molecule type" value="Genomic_DNA"/>
</dbReference>
<sequence length="152" mass="16931">MLNKSQSISARLSADDYTYLMSIDRNGAITQSEKVREVIALARESLSGKNLASSYLFAAEAMLPIKARYVEENQRSILVEAVMEILAESAAVLHSNTDSEPLAPVLEKAFLPAVEAFLEKISLLVQQENPRSIHEESVLKIRERLNKSRVSE</sequence>
<reference evidence="1 2" key="1">
    <citation type="submission" date="2024-08" db="EMBL/GenBank/DDBJ databases">
        <authorList>
            <person name="Ishaq N."/>
        </authorList>
    </citation>
    <scope>NUCLEOTIDE SEQUENCE [LARGE SCALE GENOMIC DNA]</scope>
    <source>
        <strain evidence="1 2">JCM 30400</strain>
    </source>
</reference>
<comment type="caution">
    <text evidence="1">The sequence shown here is derived from an EMBL/GenBank/DDBJ whole genome shotgun (WGS) entry which is preliminary data.</text>
</comment>
<protein>
    <submittedName>
        <fullName evidence="1">Uncharacterized protein</fullName>
    </submittedName>
</protein>
<name>A0ABV4NIQ9_9GAMM</name>
<dbReference type="Proteomes" id="UP001569414">
    <property type="component" value="Unassembled WGS sequence"/>
</dbReference>
<evidence type="ECO:0000313" key="1">
    <source>
        <dbReference type="EMBL" id="MFA0789459.1"/>
    </source>
</evidence>
<gene>
    <name evidence="1" type="ORF">ACCI51_02805</name>
</gene>
<proteinExistence type="predicted"/>
<dbReference type="RefSeq" id="WP_299584867.1">
    <property type="nucleotide sequence ID" value="NZ_JBGMEL010000002.1"/>
</dbReference>
<organism evidence="1 2">
    <name type="scientific">Microbulbifer echini</name>
    <dbReference type="NCBI Taxonomy" id="1529067"/>
    <lineage>
        <taxon>Bacteria</taxon>
        <taxon>Pseudomonadati</taxon>
        <taxon>Pseudomonadota</taxon>
        <taxon>Gammaproteobacteria</taxon>
        <taxon>Cellvibrionales</taxon>
        <taxon>Microbulbiferaceae</taxon>
        <taxon>Microbulbifer</taxon>
    </lineage>
</organism>
<evidence type="ECO:0000313" key="2">
    <source>
        <dbReference type="Proteomes" id="UP001569414"/>
    </source>
</evidence>
<accession>A0ABV4NIQ9</accession>